<sequence>MSVFAPTYSSPTQPTLSCRNAPDGNPLPLAREKE</sequence>
<protein>
    <submittedName>
        <fullName evidence="2">Uncharacterized protein</fullName>
    </submittedName>
</protein>
<proteinExistence type="predicted"/>
<reference evidence="2" key="1">
    <citation type="journal article" date="2021" name="Proc. Natl. Acad. Sci. U.S.A.">
        <title>A Catalog of Tens of Thousands of Viruses from Human Metagenomes Reveals Hidden Associations with Chronic Diseases.</title>
        <authorList>
            <person name="Tisza M.J."/>
            <person name="Buck C.B."/>
        </authorList>
    </citation>
    <scope>NUCLEOTIDE SEQUENCE</scope>
    <source>
        <strain evidence="2">CtQ091</strain>
    </source>
</reference>
<accession>A0A8S5NUI0</accession>
<evidence type="ECO:0000313" key="2">
    <source>
        <dbReference type="EMBL" id="DAD98047.1"/>
    </source>
</evidence>
<feature type="compositionally biased region" description="Polar residues" evidence="1">
    <location>
        <begin position="7"/>
        <end position="18"/>
    </location>
</feature>
<organism evidence="2">
    <name type="scientific">Siphoviridae sp. ctQ091</name>
    <dbReference type="NCBI Taxonomy" id="2825490"/>
    <lineage>
        <taxon>Viruses</taxon>
        <taxon>Duplodnaviria</taxon>
        <taxon>Heunggongvirae</taxon>
        <taxon>Uroviricota</taxon>
        <taxon>Caudoviricetes</taxon>
    </lineage>
</organism>
<dbReference type="EMBL" id="BK015252">
    <property type="protein sequence ID" value="DAD98047.1"/>
    <property type="molecule type" value="Genomic_DNA"/>
</dbReference>
<feature type="region of interest" description="Disordered" evidence="1">
    <location>
        <begin position="1"/>
        <end position="34"/>
    </location>
</feature>
<name>A0A8S5NUI0_9CAUD</name>
<evidence type="ECO:0000256" key="1">
    <source>
        <dbReference type="SAM" id="MobiDB-lite"/>
    </source>
</evidence>